<evidence type="ECO:0000256" key="1">
    <source>
        <dbReference type="SAM" id="Phobius"/>
    </source>
</evidence>
<sequence>MTARQVSATRKKPLDRKARIAIFAALALIFAGPLFLIGKLVSSRVSGEEEHVFAPSKDQIVILRDGSTMLVRHKSAGAAVAEWFKRDVAGEKTFELSNANFVPGSSKLTQDGWAHLVEFSQLMKAHHEVRALVLFSPYHGDASSVPLEHSRAEVIHQEAVKQGVDDEQIAVAPETFEPNHNAARDPGLEVVLTNRS</sequence>
<keyword evidence="1" id="KW-1133">Transmembrane helix</keyword>
<organism evidence="2 3">
    <name type="scientific">Sphingomonas hankyongi</name>
    <dbReference type="NCBI Taxonomy" id="2908209"/>
    <lineage>
        <taxon>Bacteria</taxon>
        <taxon>Pseudomonadati</taxon>
        <taxon>Pseudomonadota</taxon>
        <taxon>Alphaproteobacteria</taxon>
        <taxon>Sphingomonadales</taxon>
        <taxon>Sphingomonadaceae</taxon>
        <taxon>Sphingomonas</taxon>
    </lineage>
</organism>
<comment type="caution">
    <text evidence="2">The sequence shown here is derived from an EMBL/GenBank/DDBJ whole genome shotgun (WGS) entry which is preliminary data.</text>
</comment>
<evidence type="ECO:0008006" key="4">
    <source>
        <dbReference type="Google" id="ProtNLM"/>
    </source>
</evidence>
<dbReference type="EMBL" id="JAMGBE010000002">
    <property type="protein sequence ID" value="MCL6730008.1"/>
    <property type="molecule type" value="Genomic_DNA"/>
</dbReference>
<gene>
    <name evidence="2" type="ORF">LZ538_08055</name>
</gene>
<reference evidence="2" key="1">
    <citation type="submission" date="2022-05" db="EMBL/GenBank/DDBJ databases">
        <authorList>
            <person name="Jo J.-H."/>
            <person name="Im W.-T."/>
        </authorList>
    </citation>
    <scope>NUCLEOTIDE SEQUENCE</scope>
    <source>
        <strain evidence="2">SE220</strain>
    </source>
</reference>
<evidence type="ECO:0000313" key="3">
    <source>
        <dbReference type="Proteomes" id="UP001165342"/>
    </source>
</evidence>
<proteinExistence type="predicted"/>
<dbReference type="Proteomes" id="UP001165342">
    <property type="component" value="Unassembled WGS sequence"/>
</dbReference>
<feature type="transmembrane region" description="Helical" evidence="1">
    <location>
        <begin position="20"/>
        <end position="41"/>
    </location>
</feature>
<dbReference type="RefSeq" id="WP_249831469.1">
    <property type="nucleotide sequence ID" value="NZ_JAMGBE010000002.1"/>
</dbReference>
<keyword evidence="1" id="KW-0812">Transmembrane</keyword>
<evidence type="ECO:0000313" key="2">
    <source>
        <dbReference type="EMBL" id="MCL6730008.1"/>
    </source>
</evidence>
<accession>A0ABT0S2D2</accession>
<name>A0ABT0S2D2_9SPHN</name>
<protein>
    <recommendedName>
        <fullName evidence="4">OmpA-like domain-containing protein</fullName>
    </recommendedName>
</protein>
<keyword evidence="3" id="KW-1185">Reference proteome</keyword>
<keyword evidence="1" id="KW-0472">Membrane</keyword>